<evidence type="ECO:0000256" key="4">
    <source>
        <dbReference type="ARBA" id="ARBA00023239"/>
    </source>
</evidence>
<proteinExistence type="inferred from homology"/>
<protein>
    <submittedName>
        <fullName evidence="6">GFA family protein</fullName>
    </submittedName>
</protein>
<keyword evidence="4" id="KW-0456">Lyase</keyword>
<accession>A0ABW5EGS4</accession>
<reference evidence="7" key="1">
    <citation type="journal article" date="2019" name="Int. J. Syst. Evol. Microbiol.">
        <title>The Global Catalogue of Microorganisms (GCM) 10K type strain sequencing project: providing services to taxonomists for standard genome sequencing and annotation.</title>
        <authorList>
            <consortium name="The Broad Institute Genomics Platform"/>
            <consortium name="The Broad Institute Genome Sequencing Center for Infectious Disease"/>
            <person name="Wu L."/>
            <person name="Ma J."/>
        </authorList>
    </citation>
    <scope>NUCLEOTIDE SEQUENCE [LARGE SCALE GENOMIC DNA]</scope>
    <source>
        <strain evidence="7">KCTC 12848</strain>
    </source>
</reference>
<dbReference type="InterPro" id="IPR011057">
    <property type="entry name" value="Mss4-like_sf"/>
</dbReference>
<dbReference type="Gene3D" id="3.90.1590.10">
    <property type="entry name" value="glutathione-dependent formaldehyde- activating enzyme (gfa)"/>
    <property type="match status" value="1"/>
</dbReference>
<evidence type="ECO:0000313" key="7">
    <source>
        <dbReference type="Proteomes" id="UP001597425"/>
    </source>
</evidence>
<gene>
    <name evidence="6" type="ORF">ACFSKX_18060</name>
</gene>
<keyword evidence="7" id="KW-1185">Reference proteome</keyword>
<dbReference type="PANTHER" id="PTHR33337:SF40">
    <property type="entry name" value="CENP-V_GFA DOMAIN-CONTAINING PROTEIN-RELATED"/>
    <property type="match status" value="1"/>
</dbReference>
<evidence type="ECO:0000313" key="6">
    <source>
        <dbReference type="EMBL" id="MFD2312328.1"/>
    </source>
</evidence>
<evidence type="ECO:0000256" key="1">
    <source>
        <dbReference type="ARBA" id="ARBA00005495"/>
    </source>
</evidence>
<dbReference type="EMBL" id="JBHUJD010000036">
    <property type="protein sequence ID" value="MFD2312328.1"/>
    <property type="molecule type" value="Genomic_DNA"/>
</dbReference>
<dbReference type="Proteomes" id="UP001597425">
    <property type="component" value="Unassembled WGS sequence"/>
</dbReference>
<dbReference type="SUPFAM" id="SSF51316">
    <property type="entry name" value="Mss4-like"/>
    <property type="match status" value="1"/>
</dbReference>
<dbReference type="Pfam" id="PF04828">
    <property type="entry name" value="GFA"/>
    <property type="match status" value="1"/>
</dbReference>
<evidence type="ECO:0000256" key="3">
    <source>
        <dbReference type="ARBA" id="ARBA00022833"/>
    </source>
</evidence>
<sequence>MNKATDQSGLHGSCLCGQVTYQINPPYHKLVHCHCQRCRKATGTGHATNMIAEPTQLQWLSGEDKIQRYDLPTAKSFGKWFCGQCGSPLPRPTRDGQRMIIPAGSLDEEPPIDPSDRIFWGSRAAWSCFDNELVTHEEYPDSW</sequence>
<comment type="similarity">
    <text evidence="1">Belongs to the Gfa family.</text>
</comment>
<name>A0ABW5EGS4_9GAMM</name>
<dbReference type="PROSITE" id="PS51891">
    <property type="entry name" value="CENP_V_GFA"/>
    <property type="match status" value="1"/>
</dbReference>
<dbReference type="RefSeq" id="WP_265723427.1">
    <property type="nucleotide sequence ID" value="NZ_JAPIVK010000050.1"/>
</dbReference>
<feature type="domain" description="CENP-V/GFA" evidence="5">
    <location>
        <begin position="10"/>
        <end position="121"/>
    </location>
</feature>
<evidence type="ECO:0000259" key="5">
    <source>
        <dbReference type="PROSITE" id="PS51891"/>
    </source>
</evidence>
<evidence type="ECO:0000256" key="2">
    <source>
        <dbReference type="ARBA" id="ARBA00022723"/>
    </source>
</evidence>
<dbReference type="InterPro" id="IPR006913">
    <property type="entry name" value="CENP-V/GFA"/>
</dbReference>
<keyword evidence="2" id="KW-0479">Metal-binding</keyword>
<comment type="caution">
    <text evidence="6">The sequence shown here is derived from an EMBL/GenBank/DDBJ whole genome shotgun (WGS) entry which is preliminary data.</text>
</comment>
<organism evidence="6 7">
    <name type="scientific">Microbulbifer halophilus</name>
    <dbReference type="NCBI Taxonomy" id="453963"/>
    <lineage>
        <taxon>Bacteria</taxon>
        <taxon>Pseudomonadati</taxon>
        <taxon>Pseudomonadota</taxon>
        <taxon>Gammaproteobacteria</taxon>
        <taxon>Cellvibrionales</taxon>
        <taxon>Microbulbiferaceae</taxon>
        <taxon>Microbulbifer</taxon>
    </lineage>
</organism>
<keyword evidence="3" id="KW-0862">Zinc</keyword>
<dbReference type="PANTHER" id="PTHR33337">
    <property type="entry name" value="GFA DOMAIN-CONTAINING PROTEIN"/>
    <property type="match status" value="1"/>
</dbReference>